<evidence type="ECO:0000313" key="3">
    <source>
        <dbReference type="Proteomes" id="UP001519460"/>
    </source>
</evidence>
<reference evidence="2 3" key="1">
    <citation type="journal article" date="2023" name="Sci. Data">
        <title>Genome assembly of the Korean intertidal mud-creeper Batillaria attramentaria.</title>
        <authorList>
            <person name="Patra A.K."/>
            <person name="Ho P.T."/>
            <person name="Jun S."/>
            <person name="Lee S.J."/>
            <person name="Kim Y."/>
            <person name="Won Y.J."/>
        </authorList>
    </citation>
    <scope>NUCLEOTIDE SEQUENCE [LARGE SCALE GENOMIC DNA]</scope>
    <source>
        <strain evidence="2">Wonlab-2016</strain>
    </source>
</reference>
<feature type="region of interest" description="Disordered" evidence="1">
    <location>
        <begin position="1"/>
        <end position="65"/>
    </location>
</feature>
<sequence length="154" mass="17878">MGESPRSARGARSEGNTGVNPRSGRPGGDRDNRDMSRDSSQPLMSDMLQRTPIQTRSGRDDDKETYCEARREYNAMLVEKKRNHNQSTCRVLLDNRNNSTVFSARRKREQPRVKIDCDEWETHFRNVLTGHADNRSRVLPRQPYTLKPVQRYLS</sequence>
<keyword evidence="3" id="KW-1185">Reference proteome</keyword>
<dbReference type="EMBL" id="JACVVK020000550">
    <property type="protein sequence ID" value="KAK7466688.1"/>
    <property type="molecule type" value="Genomic_DNA"/>
</dbReference>
<accession>A0ABD0JAA4</accession>
<gene>
    <name evidence="2" type="ORF">BaRGS_00037220</name>
</gene>
<evidence type="ECO:0000256" key="1">
    <source>
        <dbReference type="SAM" id="MobiDB-lite"/>
    </source>
</evidence>
<dbReference type="AlphaFoldDB" id="A0ABD0JAA4"/>
<organism evidence="2 3">
    <name type="scientific">Batillaria attramentaria</name>
    <dbReference type="NCBI Taxonomy" id="370345"/>
    <lineage>
        <taxon>Eukaryota</taxon>
        <taxon>Metazoa</taxon>
        <taxon>Spiralia</taxon>
        <taxon>Lophotrochozoa</taxon>
        <taxon>Mollusca</taxon>
        <taxon>Gastropoda</taxon>
        <taxon>Caenogastropoda</taxon>
        <taxon>Sorbeoconcha</taxon>
        <taxon>Cerithioidea</taxon>
        <taxon>Batillariidae</taxon>
        <taxon>Batillaria</taxon>
    </lineage>
</organism>
<evidence type="ECO:0000313" key="2">
    <source>
        <dbReference type="EMBL" id="KAK7466688.1"/>
    </source>
</evidence>
<dbReference type="Proteomes" id="UP001519460">
    <property type="component" value="Unassembled WGS sequence"/>
</dbReference>
<feature type="compositionally biased region" description="Basic and acidic residues" evidence="1">
    <location>
        <begin position="27"/>
        <end position="37"/>
    </location>
</feature>
<comment type="caution">
    <text evidence="2">The sequence shown here is derived from an EMBL/GenBank/DDBJ whole genome shotgun (WGS) entry which is preliminary data.</text>
</comment>
<proteinExistence type="predicted"/>
<name>A0ABD0JAA4_9CAEN</name>
<protein>
    <submittedName>
        <fullName evidence="2">Uncharacterized protein</fullName>
    </submittedName>
</protein>